<comment type="caution">
    <text evidence="1">The sequence shown here is derived from an EMBL/GenBank/DDBJ whole genome shotgun (WGS) entry which is preliminary data.</text>
</comment>
<sequence>MGSSSHIPTLPGMSELELAASDVWATGISRTATRPSFCEQTWTPWGVGRSCAALGARRERVLIAGAVTHRQRPATAQG</sequence>
<evidence type="ECO:0000313" key="2">
    <source>
        <dbReference type="Proteomes" id="UP000020681"/>
    </source>
</evidence>
<dbReference type="GO" id="GO:0003887">
    <property type="term" value="F:DNA-directed DNA polymerase activity"/>
    <property type="evidence" value="ECO:0007669"/>
    <property type="project" value="UniProtKB-EC"/>
</dbReference>
<keyword evidence="1" id="KW-0808">Transferase</keyword>
<protein>
    <submittedName>
        <fullName evidence="1">Error-prone DNA polymerase domain protein</fullName>
        <ecNumber evidence="1">2.7.7.7</ecNumber>
    </submittedName>
</protein>
<gene>
    <name evidence="1" type="ORF">I551_1555</name>
</gene>
<keyword evidence="2" id="KW-1185">Reference proteome</keyword>
<evidence type="ECO:0000313" key="1">
    <source>
        <dbReference type="EMBL" id="EUA91916.1"/>
    </source>
</evidence>
<reference evidence="1 2" key="1">
    <citation type="submission" date="2014-01" db="EMBL/GenBank/DDBJ databases">
        <authorList>
            <person name="Dobos K."/>
            <person name="Lenaerts A."/>
            <person name="Ordway D."/>
            <person name="DeGroote M.A."/>
            <person name="Parker T."/>
            <person name="Sizemore C."/>
            <person name="Tallon L.J."/>
            <person name="Sadzewicz L.K."/>
            <person name="Sengamalay N."/>
            <person name="Fraser C.M."/>
            <person name="Hine E."/>
            <person name="Shefchek K.A."/>
            <person name="Das S.P."/>
            <person name="Tettelin H."/>
        </authorList>
    </citation>
    <scope>NUCLEOTIDE SEQUENCE [LARGE SCALE GENOMIC DNA]</scope>
    <source>
        <strain evidence="1 2">Harvey</strain>
    </source>
</reference>
<proteinExistence type="predicted"/>
<dbReference type="Proteomes" id="UP000020681">
    <property type="component" value="Unassembled WGS sequence"/>
</dbReference>
<name>A0ABN0R490_MYCUL</name>
<dbReference type="EC" id="2.7.7.7" evidence="1"/>
<keyword evidence="1" id="KW-0548">Nucleotidyltransferase</keyword>
<accession>A0ABN0R490</accession>
<dbReference type="EMBL" id="JAOL01000083">
    <property type="protein sequence ID" value="EUA91916.1"/>
    <property type="molecule type" value="Genomic_DNA"/>
</dbReference>
<organism evidence="1 2">
    <name type="scientific">Mycobacterium ulcerans str. Harvey</name>
    <dbReference type="NCBI Taxonomy" id="1299332"/>
    <lineage>
        <taxon>Bacteria</taxon>
        <taxon>Bacillati</taxon>
        <taxon>Actinomycetota</taxon>
        <taxon>Actinomycetes</taxon>
        <taxon>Mycobacteriales</taxon>
        <taxon>Mycobacteriaceae</taxon>
        <taxon>Mycobacterium</taxon>
        <taxon>Mycobacterium ulcerans group</taxon>
    </lineage>
</organism>